<dbReference type="InterPro" id="IPR043917">
    <property type="entry name" value="DUF5753"/>
</dbReference>
<evidence type="ECO:0000313" key="2">
    <source>
        <dbReference type="EMBL" id="RAY13681.1"/>
    </source>
</evidence>
<feature type="domain" description="HTH cro/C1-type" evidence="1">
    <location>
        <begin position="15"/>
        <end position="69"/>
    </location>
</feature>
<protein>
    <submittedName>
        <fullName evidence="2">XRE family transcriptional regulator</fullName>
    </submittedName>
</protein>
<sequence length="293" mass="33004">MASPYVRRRRLAEELRKLRENRGLTTDELARLVYQSRTKISKLENAQVRPNLADIVTILKALDVTGQQYDKIHELAHAAARKGWWDRYGNAMGDRQRLYADLESGAKSIRSYNQTGIPAVLQTPELIAALIGLDQAAGPITYRPERMAEARVRRQQHLLSQDGPTYDAVLDECVIYRLGVPRPVMRAQLQQLVGVVSAEPRITLRVLRHDAYLPGGLMPKSSFSLYAFPERANPLMAVVDTVTTDLMLIERRGVARYTGHYDLLKKVALSPTESLTFLSHVVDQLNDGTERST</sequence>
<dbReference type="SMART" id="SM00530">
    <property type="entry name" value="HTH_XRE"/>
    <property type="match status" value="1"/>
</dbReference>
<dbReference type="InterPro" id="IPR010982">
    <property type="entry name" value="Lambda_DNA-bd_dom_sf"/>
</dbReference>
<proteinExistence type="predicted"/>
<dbReference type="EMBL" id="QLYX01000008">
    <property type="protein sequence ID" value="RAY13681.1"/>
    <property type="molecule type" value="Genomic_DNA"/>
</dbReference>
<dbReference type="AlphaFoldDB" id="A0A365H3L3"/>
<comment type="caution">
    <text evidence="2">The sequence shown here is derived from an EMBL/GenBank/DDBJ whole genome shotgun (WGS) entry which is preliminary data.</text>
</comment>
<dbReference type="OrthoDB" id="5177725at2"/>
<dbReference type="RefSeq" id="WP_111869220.1">
    <property type="nucleotide sequence ID" value="NZ_QLYX01000008.1"/>
</dbReference>
<evidence type="ECO:0000313" key="3">
    <source>
        <dbReference type="Proteomes" id="UP000251891"/>
    </source>
</evidence>
<dbReference type="Pfam" id="PF13560">
    <property type="entry name" value="HTH_31"/>
    <property type="match status" value="1"/>
</dbReference>
<organism evidence="2 3">
    <name type="scientific">Actinomadura craniellae</name>
    <dbReference type="NCBI Taxonomy" id="2231787"/>
    <lineage>
        <taxon>Bacteria</taxon>
        <taxon>Bacillati</taxon>
        <taxon>Actinomycetota</taxon>
        <taxon>Actinomycetes</taxon>
        <taxon>Streptosporangiales</taxon>
        <taxon>Thermomonosporaceae</taxon>
        <taxon>Actinomadura</taxon>
    </lineage>
</organism>
<evidence type="ECO:0000259" key="1">
    <source>
        <dbReference type="PROSITE" id="PS50943"/>
    </source>
</evidence>
<dbReference type="CDD" id="cd00093">
    <property type="entry name" value="HTH_XRE"/>
    <property type="match status" value="1"/>
</dbReference>
<name>A0A365H3L3_9ACTN</name>
<accession>A0A365H3L3</accession>
<dbReference type="InterPro" id="IPR001387">
    <property type="entry name" value="Cro/C1-type_HTH"/>
</dbReference>
<dbReference type="SUPFAM" id="SSF47413">
    <property type="entry name" value="lambda repressor-like DNA-binding domains"/>
    <property type="match status" value="1"/>
</dbReference>
<dbReference type="PROSITE" id="PS50943">
    <property type="entry name" value="HTH_CROC1"/>
    <property type="match status" value="1"/>
</dbReference>
<keyword evidence="3" id="KW-1185">Reference proteome</keyword>
<dbReference type="Pfam" id="PF19054">
    <property type="entry name" value="DUF5753"/>
    <property type="match status" value="1"/>
</dbReference>
<gene>
    <name evidence="2" type="ORF">DPM19_18625</name>
</gene>
<dbReference type="GO" id="GO:0003677">
    <property type="term" value="F:DNA binding"/>
    <property type="evidence" value="ECO:0007669"/>
    <property type="project" value="InterPro"/>
</dbReference>
<dbReference type="Proteomes" id="UP000251891">
    <property type="component" value="Unassembled WGS sequence"/>
</dbReference>
<reference evidence="2 3" key="1">
    <citation type="submission" date="2018-06" db="EMBL/GenBank/DDBJ databases">
        <title>Actinomadura craniellae sp. nov. isolated from marine sponge Craniella sp.</title>
        <authorList>
            <person name="Li L."/>
            <person name="Xu Q.H."/>
            <person name="Lin H.W."/>
            <person name="Lu Y.H."/>
        </authorList>
    </citation>
    <scope>NUCLEOTIDE SEQUENCE [LARGE SCALE GENOMIC DNA]</scope>
    <source>
        <strain evidence="2 3">LHW63021</strain>
    </source>
</reference>
<dbReference type="Gene3D" id="1.10.260.40">
    <property type="entry name" value="lambda repressor-like DNA-binding domains"/>
    <property type="match status" value="1"/>
</dbReference>